<name>A0A067PIK0_9AGAM</name>
<feature type="compositionally biased region" description="Basic and acidic residues" evidence="5">
    <location>
        <begin position="284"/>
        <end position="304"/>
    </location>
</feature>
<feature type="region of interest" description="Disordered" evidence="5">
    <location>
        <begin position="70"/>
        <end position="256"/>
    </location>
</feature>
<dbReference type="Pfam" id="PF02902">
    <property type="entry name" value="Peptidase_C48"/>
    <property type="match status" value="1"/>
</dbReference>
<keyword evidence="2" id="KW-0645">Protease</keyword>
<dbReference type="EMBL" id="KL197727">
    <property type="protein sequence ID" value="KDQ54738.1"/>
    <property type="molecule type" value="Genomic_DNA"/>
</dbReference>
<proteinExistence type="inferred from homology"/>
<dbReference type="PANTHER" id="PTHR12606">
    <property type="entry name" value="SENTRIN/SUMO-SPECIFIC PROTEASE"/>
    <property type="match status" value="1"/>
</dbReference>
<gene>
    <name evidence="7" type="ORF">JAAARDRAFT_196153</name>
</gene>
<feature type="domain" description="Ubiquitin-like protease family profile" evidence="6">
    <location>
        <begin position="456"/>
        <end position="638"/>
    </location>
</feature>
<dbReference type="SUPFAM" id="SSF54001">
    <property type="entry name" value="Cysteine proteinases"/>
    <property type="match status" value="1"/>
</dbReference>
<dbReference type="PROSITE" id="PS50600">
    <property type="entry name" value="ULP_PROTEASE"/>
    <property type="match status" value="1"/>
</dbReference>
<dbReference type="GO" id="GO:0016929">
    <property type="term" value="F:deSUMOylase activity"/>
    <property type="evidence" value="ECO:0007669"/>
    <property type="project" value="TreeGrafter"/>
</dbReference>
<evidence type="ECO:0000313" key="8">
    <source>
        <dbReference type="Proteomes" id="UP000027265"/>
    </source>
</evidence>
<dbReference type="STRING" id="933084.A0A067PIK0"/>
<sequence length="672" mass="75654">MTSLKRKAPEGLLPTYSTKQARTTRHRYTGENSSPNQNEGLGARWAVLLADTFHSFMGPFMKALSAQPPAVATTPRPVSPSTPVSPLNVPLPPSPPRSPPRHRRKSVEERGGGSSHPPPPTVSSSSSPNSGHTLTHVNDGYSHGKDAPSIATSYPPPLATSSTFPTPYPKVDVAFGDAERRRVDSGSRARPPKGLVSSSTFPTLYPDIDAAFGDAGRRRVSRVSSGSHVRPPNRENSREKTRNEKDPKDASSFASSSTISYPEIDAAFGDARRRVSSGSRARAPKREHIFEKTHKENVQSTRKKDREELVKELYQLRRSSGYSSDMSTFESYLQYRAKLEMLDRRDYLSPSPSLTDLRTKPVTPQRTRRHSISVDVTYGFLERALEKARQTLNSPKPPKPFVPTLEQLQISARFKDEQIDRLLRGPQLPSSLPPEEDAQVDSILARRGVVSSFAREQVTDKDVWRLKPGQWLNDEIINFYGAMILARADSSKENPAANGVAKGGRSGKRKGKPLNAHYFSSFFWSKLKGEGYEKARLGKWTKKFDIFEKDIILIPVNHNNAHWTAAAINFRRKRIESYDSMGMPRQTLLRNYLDAEHRNKKKKPFDFTGWEDHVPEDTPQQENGFDCGVFTCQFLESLSRGEEKFNFSQDNMTYLRRRMIWEIGNAKLKDDL</sequence>
<reference evidence="8" key="1">
    <citation type="journal article" date="2014" name="Proc. Natl. Acad. Sci. U.S.A.">
        <title>Extensive sampling of basidiomycete genomes demonstrates inadequacy of the white-rot/brown-rot paradigm for wood decay fungi.</title>
        <authorList>
            <person name="Riley R."/>
            <person name="Salamov A.A."/>
            <person name="Brown D.W."/>
            <person name="Nagy L.G."/>
            <person name="Floudas D."/>
            <person name="Held B.W."/>
            <person name="Levasseur A."/>
            <person name="Lombard V."/>
            <person name="Morin E."/>
            <person name="Otillar R."/>
            <person name="Lindquist E.A."/>
            <person name="Sun H."/>
            <person name="LaButti K.M."/>
            <person name="Schmutz J."/>
            <person name="Jabbour D."/>
            <person name="Luo H."/>
            <person name="Baker S.E."/>
            <person name="Pisabarro A.G."/>
            <person name="Walton J.D."/>
            <person name="Blanchette R.A."/>
            <person name="Henrissat B."/>
            <person name="Martin F."/>
            <person name="Cullen D."/>
            <person name="Hibbett D.S."/>
            <person name="Grigoriev I.V."/>
        </authorList>
    </citation>
    <scope>NUCLEOTIDE SEQUENCE [LARGE SCALE GENOMIC DNA]</scope>
    <source>
        <strain evidence="8">MUCL 33604</strain>
    </source>
</reference>
<organism evidence="7 8">
    <name type="scientific">Jaapia argillacea MUCL 33604</name>
    <dbReference type="NCBI Taxonomy" id="933084"/>
    <lineage>
        <taxon>Eukaryota</taxon>
        <taxon>Fungi</taxon>
        <taxon>Dikarya</taxon>
        <taxon>Basidiomycota</taxon>
        <taxon>Agaricomycotina</taxon>
        <taxon>Agaricomycetes</taxon>
        <taxon>Agaricomycetidae</taxon>
        <taxon>Jaapiales</taxon>
        <taxon>Jaapiaceae</taxon>
        <taxon>Jaapia</taxon>
    </lineage>
</organism>
<evidence type="ECO:0000256" key="2">
    <source>
        <dbReference type="ARBA" id="ARBA00022670"/>
    </source>
</evidence>
<feature type="compositionally biased region" description="Pro residues" evidence="5">
    <location>
        <begin position="89"/>
        <end position="98"/>
    </location>
</feature>
<dbReference type="Gene3D" id="3.40.395.10">
    <property type="entry name" value="Adenoviral Proteinase, Chain A"/>
    <property type="match status" value="1"/>
</dbReference>
<evidence type="ECO:0000256" key="1">
    <source>
        <dbReference type="ARBA" id="ARBA00005234"/>
    </source>
</evidence>
<dbReference type="Proteomes" id="UP000027265">
    <property type="component" value="Unassembled WGS sequence"/>
</dbReference>
<dbReference type="InterPro" id="IPR003653">
    <property type="entry name" value="Peptidase_C48_C"/>
</dbReference>
<feature type="compositionally biased region" description="Polar residues" evidence="5">
    <location>
        <begin position="30"/>
        <end position="39"/>
    </location>
</feature>
<dbReference type="OrthoDB" id="1939479at2759"/>
<evidence type="ECO:0000256" key="5">
    <source>
        <dbReference type="SAM" id="MobiDB-lite"/>
    </source>
</evidence>
<protein>
    <recommendedName>
        <fullName evidence="6">Ubiquitin-like protease family profile domain-containing protein</fullName>
    </recommendedName>
</protein>
<feature type="compositionally biased region" description="Basic and acidic residues" evidence="5">
    <location>
        <begin position="232"/>
        <end position="249"/>
    </location>
</feature>
<dbReference type="GO" id="GO:0006508">
    <property type="term" value="P:proteolysis"/>
    <property type="evidence" value="ECO:0007669"/>
    <property type="project" value="UniProtKB-KW"/>
</dbReference>
<evidence type="ECO:0000313" key="7">
    <source>
        <dbReference type="EMBL" id="KDQ54738.1"/>
    </source>
</evidence>
<keyword evidence="8" id="KW-1185">Reference proteome</keyword>
<keyword evidence="4" id="KW-0788">Thiol protease</keyword>
<feature type="region of interest" description="Disordered" evidence="5">
    <location>
        <begin position="271"/>
        <end position="304"/>
    </location>
</feature>
<dbReference type="GO" id="GO:0016926">
    <property type="term" value="P:protein desumoylation"/>
    <property type="evidence" value="ECO:0007669"/>
    <property type="project" value="TreeGrafter"/>
</dbReference>
<feature type="compositionally biased region" description="Low complexity" evidence="5">
    <location>
        <begin position="73"/>
        <end position="88"/>
    </location>
</feature>
<keyword evidence="3" id="KW-0378">Hydrolase</keyword>
<evidence type="ECO:0000256" key="3">
    <source>
        <dbReference type="ARBA" id="ARBA00022801"/>
    </source>
</evidence>
<feature type="compositionally biased region" description="Basic and acidic residues" evidence="5">
    <location>
        <begin position="177"/>
        <end position="187"/>
    </location>
</feature>
<dbReference type="HOGENOM" id="CLU_024324_5_1_1"/>
<feature type="compositionally biased region" description="Low complexity" evidence="5">
    <location>
        <begin position="122"/>
        <end position="131"/>
    </location>
</feature>
<evidence type="ECO:0000256" key="4">
    <source>
        <dbReference type="ARBA" id="ARBA00022807"/>
    </source>
</evidence>
<accession>A0A067PIK0</accession>
<feature type="region of interest" description="Disordered" evidence="5">
    <location>
        <begin position="1"/>
        <end position="39"/>
    </location>
</feature>
<comment type="similarity">
    <text evidence="1">Belongs to the peptidase C48 family.</text>
</comment>
<dbReference type="InParanoid" id="A0A067PIK0"/>
<dbReference type="GO" id="GO:0005634">
    <property type="term" value="C:nucleus"/>
    <property type="evidence" value="ECO:0007669"/>
    <property type="project" value="TreeGrafter"/>
</dbReference>
<dbReference type="InterPro" id="IPR038765">
    <property type="entry name" value="Papain-like_cys_pep_sf"/>
</dbReference>
<dbReference type="PANTHER" id="PTHR12606:SF141">
    <property type="entry name" value="GH15225P-RELATED"/>
    <property type="match status" value="1"/>
</dbReference>
<dbReference type="AlphaFoldDB" id="A0A067PIK0"/>
<evidence type="ECO:0000259" key="6">
    <source>
        <dbReference type="PROSITE" id="PS50600"/>
    </source>
</evidence>